<feature type="transmembrane region" description="Helical" evidence="13">
    <location>
        <begin position="102"/>
        <end position="130"/>
    </location>
</feature>
<keyword evidence="16" id="KW-1185">Reference proteome</keyword>
<comment type="cofactor">
    <cofactor evidence="1">
        <name>Zn(2+)</name>
        <dbReference type="ChEBI" id="CHEBI:29105"/>
    </cofactor>
</comment>
<dbReference type="GO" id="GO:0046872">
    <property type="term" value="F:metal ion binding"/>
    <property type="evidence" value="ECO:0007669"/>
    <property type="project" value="UniProtKB-KW"/>
</dbReference>
<evidence type="ECO:0000256" key="3">
    <source>
        <dbReference type="ARBA" id="ARBA00007931"/>
    </source>
</evidence>
<evidence type="ECO:0000256" key="12">
    <source>
        <dbReference type="ARBA" id="ARBA00023136"/>
    </source>
</evidence>
<evidence type="ECO:0000256" key="10">
    <source>
        <dbReference type="ARBA" id="ARBA00022989"/>
    </source>
</evidence>
<keyword evidence="8" id="KW-0378">Hydrolase</keyword>
<dbReference type="InterPro" id="IPR044537">
    <property type="entry name" value="Rip2-like"/>
</dbReference>
<protein>
    <submittedName>
        <fullName evidence="15">Site-2 protease family protein</fullName>
    </submittedName>
</protein>
<dbReference type="PANTHER" id="PTHR35864">
    <property type="entry name" value="ZINC METALLOPROTEASE MJ0611-RELATED"/>
    <property type="match status" value="1"/>
</dbReference>
<dbReference type="Proteomes" id="UP000651482">
    <property type="component" value="Unassembled WGS sequence"/>
</dbReference>
<dbReference type="RefSeq" id="WP_249318267.1">
    <property type="nucleotide sequence ID" value="NZ_JACRSN010000003.1"/>
</dbReference>
<dbReference type="CDD" id="cd06158">
    <property type="entry name" value="S2P-M50_like_1"/>
    <property type="match status" value="1"/>
</dbReference>
<dbReference type="GO" id="GO:0008237">
    <property type="term" value="F:metallopeptidase activity"/>
    <property type="evidence" value="ECO:0007669"/>
    <property type="project" value="UniProtKB-KW"/>
</dbReference>
<evidence type="ECO:0000256" key="9">
    <source>
        <dbReference type="ARBA" id="ARBA00022833"/>
    </source>
</evidence>
<evidence type="ECO:0000256" key="6">
    <source>
        <dbReference type="ARBA" id="ARBA00022692"/>
    </source>
</evidence>
<accession>A0A926D7X4</accession>
<dbReference type="GO" id="GO:0005886">
    <property type="term" value="C:plasma membrane"/>
    <property type="evidence" value="ECO:0007669"/>
    <property type="project" value="UniProtKB-SubCell"/>
</dbReference>
<dbReference type="GO" id="GO:0006508">
    <property type="term" value="P:proteolysis"/>
    <property type="evidence" value="ECO:0007669"/>
    <property type="project" value="UniProtKB-KW"/>
</dbReference>
<evidence type="ECO:0000256" key="13">
    <source>
        <dbReference type="SAM" id="Phobius"/>
    </source>
</evidence>
<evidence type="ECO:0000256" key="2">
    <source>
        <dbReference type="ARBA" id="ARBA00004651"/>
    </source>
</evidence>
<evidence type="ECO:0000256" key="4">
    <source>
        <dbReference type="ARBA" id="ARBA00022475"/>
    </source>
</evidence>
<keyword evidence="6 13" id="KW-0812">Transmembrane</keyword>
<comment type="similarity">
    <text evidence="3">Belongs to the peptidase M50B family.</text>
</comment>
<organism evidence="15 16">
    <name type="scientific">Yeguia hominis</name>
    <dbReference type="NCBI Taxonomy" id="2763662"/>
    <lineage>
        <taxon>Bacteria</taxon>
        <taxon>Bacillati</taxon>
        <taxon>Bacillota</taxon>
        <taxon>Clostridia</taxon>
        <taxon>Eubacteriales</taxon>
        <taxon>Yeguiaceae</taxon>
        <taxon>Yeguia</taxon>
    </lineage>
</organism>
<evidence type="ECO:0000256" key="11">
    <source>
        <dbReference type="ARBA" id="ARBA00023049"/>
    </source>
</evidence>
<dbReference type="InterPro" id="IPR008915">
    <property type="entry name" value="Peptidase_M50"/>
</dbReference>
<keyword evidence="11" id="KW-0482">Metalloprotease</keyword>
<keyword evidence="9" id="KW-0862">Zinc</keyword>
<evidence type="ECO:0000313" key="16">
    <source>
        <dbReference type="Proteomes" id="UP000651482"/>
    </source>
</evidence>
<evidence type="ECO:0000313" key="15">
    <source>
        <dbReference type="EMBL" id="MBC8532989.1"/>
    </source>
</evidence>
<feature type="transmembrane region" description="Helical" evidence="13">
    <location>
        <begin position="136"/>
        <end position="159"/>
    </location>
</feature>
<feature type="transmembrane region" description="Helical" evidence="13">
    <location>
        <begin position="20"/>
        <end position="41"/>
    </location>
</feature>
<keyword evidence="5 15" id="KW-0645">Protease</keyword>
<evidence type="ECO:0000256" key="7">
    <source>
        <dbReference type="ARBA" id="ARBA00022723"/>
    </source>
</evidence>
<keyword evidence="7" id="KW-0479">Metal-binding</keyword>
<proteinExistence type="inferred from homology"/>
<comment type="subcellular location">
    <subcellularLocation>
        <location evidence="2">Cell membrane</location>
        <topology evidence="2">Multi-pass membrane protein</topology>
    </subcellularLocation>
</comment>
<feature type="transmembrane region" description="Helical" evidence="13">
    <location>
        <begin position="180"/>
        <end position="200"/>
    </location>
</feature>
<evidence type="ECO:0000256" key="5">
    <source>
        <dbReference type="ARBA" id="ARBA00022670"/>
    </source>
</evidence>
<evidence type="ECO:0000256" key="1">
    <source>
        <dbReference type="ARBA" id="ARBA00001947"/>
    </source>
</evidence>
<dbReference type="EMBL" id="JACRSN010000003">
    <property type="protein sequence ID" value="MBC8532989.1"/>
    <property type="molecule type" value="Genomic_DNA"/>
</dbReference>
<reference evidence="15" key="1">
    <citation type="submission" date="2020-08" db="EMBL/GenBank/DDBJ databases">
        <title>Genome public.</title>
        <authorList>
            <person name="Liu C."/>
            <person name="Sun Q."/>
        </authorList>
    </citation>
    <scope>NUCLEOTIDE SEQUENCE</scope>
    <source>
        <strain evidence="15">NSJ-40</strain>
    </source>
</reference>
<feature type="domain" description="Peptidase M50" evidence="14">
    <location>
        <begin position="140"/>
        <end position="195"/>
    </location>
</feature>
<comment type="caution">
    <text evidence="15">The sequence shown here is derived from an EMBL/GenBank/DDBJ whole genome shotgun (WGS) entry which is preliminary data.</text>
</comment>
<dbReference type="Pfam" id="PF02163">
    <property type="entry name" value="Peptidase_M50"/>
    <property type="match status" value="1"/>
</dbReference>
<gene>
    <name evidence="15" type="ORF">IAG03_03025</name>
</gene>
<keyword evidence="10 13" id="KW-1133">Transmembrane helix</keyword>
<name>A0A926D7X4_9FIRM</name>
<sequence>MLFDTLRTIFSGGTVDLASIVMQILAVLFVIFCILPVHEYAHGKVALKLGDPTAKNMGRLTLNPLASIDPMGALFILLFGFGWAKPVMVDPRYFKKPKRDMALVSLAGPVSNLLAALAGAFVYNLILVIFKSVPLFIGIFFMYYIVINVSLAVFNLIPIPPLDGSKILAAFLPDRVLYKFYRYQNVFMMVLMLLLFSGILDYPLSIFDSAVQTGVMWLASLPFRLFGLF</sequence>
<dbReference type="AlphaFoldDB" id="A0A926D7X4"/>
<evidence type="ECO:0000256" key="8">
    <source>
        <dbReference type="ARBA" id="ARBA00022801"/>
    </source>
</evidence>
<dbReference type="InterPro" id="IPR052348">
    <property type="entry name" value="Metallopeptidase_M50B"/>
</dbReference>
<evidence type="ECO:0000259" key="14">
    <source>
        <dbReference type="Pfam" id="PF02163"/>
    </source>
</evidence>
<feature type="transmembrane region" description="Helical" evidence="13">
    <location>
        <begin position="61"/>
        <end position="81"/>
    </location>
</feature>
<keyword evidence="4" id="KW-1003">Cell membrane</keyword>
<keyword evidence="12 13" id="KW-0472">Membrane</keyword>
<dbReference type="PANTHER" id="PTHR35864:SF1">
    <property type="entry name" value="ZINC METALLOPROTEASE YWHC-RELATED"/>
    <property type="match status" value="1"/>
</dbReference>